<dbReference type="AlphaFoldDB" id="A0A1V2I1B6"/>
<dbReference type="Gene3D" id="3.20.20.30">
    <property type="entry name" value="Luciferase-like domain"/>
    <property type="match status" value="1"/>
</dbReference>
<keyword evidence="2" id="KW-0288">FMN</keyword>
<dbReference type="InterPro" id="IPR036661">
    <property type="entry name" value="Luciferase-like_sf"/>
</dbReference>
<protein>
    <recommendedName>
        <fullName evidence="5">Luciferase-like domain-containing protein</fullName>
    </recommendedName>
</protein>
<keyword evidence="7" id="KW-1185">Reference proteome</keyword>
<dbReference type="GO" id="GO:0046306">
    <property type="term" value="P:alkanesulfonate catabolic process"/>
    <property type="evidence" value="ECO:0007669"/>
    <property type="project" value="TreeGrafter"/>
</dbReference>
<dbReference type="Proteomes" id="UP000188929">
    <property type="component" value="Unassembled WGS sequence"/>
</dbReference>
<dbReference type="PANTHER" id="PTHR42847:SF8">
    <property type="entry name" value="CONSERVED PROTEIN"/>
    <property type="match status" value="1"/>
</dbReference>
<dbReference type="OrthoDB" id="4074025at2"/>
<accession>A0A1V2I1B6</accession>
<evidence type="ECO:0000256" key="3">
    <source>
        <dbReference type="ARBA" id="ARBA00023002"/>
    </source>
</evidence>
<organism evidence="6 7">
    <name type="scientific">Pseudofrankia asymbiotica</name>
    <dbReference type="NCBI Taxonomy" id="1834516"/>
    <lineage>
        <taxon>Bacteria</taxon>
        <taxon>Bacillati</taxon>
        <taxon>Actinomycetota</taxon>
        <taxon>Actinomycetes</taxon>
        <taxon>Frankiales</taxon>
        <taxon>Frankiaceae</taxon>
        <taxon>Pseudofrankia</taxon>
    </lineage>
</organism>
<dbReference type="RefSeq" id="WP_076822048.1">
    <property type="nucleotide sequence ID" value="NZ_MOMC01000096.1"/>
</dbReference>
<name>A0A1V2I1B6_9ACTN</name>
<gene>
    <name evidence="6" type="ORF">BL253_34520</name>
</gene>
<dbReference type="SUPFAM" id="SSF51679">
    <property type="entry name" value="Bacterial luciferase-like"/>
    <property type="match status" value="1"/>
</dbReference>
<keyword evidence="3" id="KW-0560">Oxidoreductase</keyword>
<reference evidence="7" key="1">
    <citation type="submission" date="2016-10" db="EMBL/GenBank/DDBJ databases">
        <title>Frankia sp. NRRL B-16386 Genome sequencing.</title>
        <authorList>
            <person name="Ghodhbane-Gtari F."/>
            <person name="Swanson E."/>
            <person name="Gueddou A."/>
            <person name="Hezbri K."/>
            <person name="Ktari K."/>
            <person name="Nouioui I."/>
            <person name="Morris K."/>
            <person name="Simpson S."/>
            <person name="Abebe-Akele F."/>
            <person name="Thomas K."/>
            <person name="Gtari M."/>
            <person name="Tisa L.S."/>
        </authorList>
    </citation>
    <scope>NUCLEOTIDE SEQUENCE [LARGE SCALE GENOMIC DNA]</scope>
    <source>
        <strain evidence="7">NRRL B-16386</strain>
    </source>
</reference>
<dbReference type="EMBL" id="MOMC01000096">
    <property type="protein sequence ID" value="ONH22893.1"/>
    <property type="molecule type" value="Genomic_DNA"/>
</dbReference>
<dbReference type="GO" id="GO:0008726">
    <property type="term" value="F:alkanesulfonate monooxygenase activity"/>
    <property type="evidence" value="ECO:0007669"/>
    <property type="project" value="TreeGrafter"/>
</dbReference>
<dbReference type="Pfam" id="PF00296">
    <property type="entry name" value="Bac_luciferase"/>
    <property type="match status" value="1"/>
</dbReference>
<keyword evidence="4" id="KW-0503">Monooxygenase</keyword>
<evidence type="ECO:0000256" key="4">
    <source>
        <dbReference type="ARBA" id="ARBA00023033"/>
    </source>
</evidence>
<dbReference type="InterPro" id="IPR050172">
    <property type="entry name" value="SsuD_RutA_monooxygenase"/>
</dbReference>
<evidence type="ECO:0000313" key="6">
    <source>
        <dbReference type="EMBL" id="ONH22893.1"/>
    </source>
</evidence>
<dbReference type="STRING" id="1834516.BL253_34520"/>
<comment type="caution">
    <text evidence="6">The sequence shown here is derived from an EMBL/GenBank/DDBJ whole genome shotgun (WGS) entry which is preliminary data.</text>
</comment>
<feature type="domain" description="Luciferase-like" evidence="5">
    <location>
        <begin position="15"/>
        <end position="235"/>
    </location>
</feature>
<dbReference type="InterPro" id="IPR011251">
    <property type="entry name" value="Luciferase-like_dom"/>
</dbReference>
<dbReference type="NCBIfam" id="TIGR03619">
    <property type="entry name" value="F420_Rv2161c"/>
    <property type="match status" value="1"/>
</dbReference>
<evidence type="ECO:0000256" key="1">
    <source>
        <dbReference type="ARBA" id="ARBA00022630"/>
    </source>
</evidence>
<evidence type="ECO:0000259" key="5">
    <source>
        <dbReference type="Pfam" id="PF00296"/>
    </source>
</evidence>
<evidence type="ECO:0000256" key="2">
    <source>
        <dbReference type="ARBA" id="ARBA00022643"/>
    </source>
</evidence>
<proteinExistence type="predicted"/>
<sequence>MRYSLSLFPLDGWSSLDEIVEVVRRAETLGFFGVGLAEHLVTPLESQSGREAATPGAFWVDNFAFGAVLARATSRLRLMLSALIVPYRHPLHAARSVATLDWVSDGRLDVTTGVGWLAPEFAALGIPFAERGARTDDALRAMVSLWTEEHPSYHGRFFSFSDLSFGRGCVQRPHVPLLIGGGGPAALRRVVEFGAGWAPMLATPETVRVGMAQLADELGAAGRDAADLRVFTRIAILGGNQAMRRALDSHPPSGARAPVGSIAASALDSSASQQVIDAVSRYVEAGVTEIGLSFPWRDAAEYVDRLEWFAAEVMPATAGWPAGHAGR</sequence>
<dbReference type="InterPro" id="IPR019921">
    <property type="entry name" value="Lucif-like_OxRdtase_Rv2161c"/>
</dbReference>
<keyword evidence="1" id="KW-0285">Flavoprotein</keyword>
<dbReference type="PANTHER" id="PTHR42847">
    <property type="entry name" value="ALKANESULFONATE MONOOXYGENASE"/>
    <property type="match status" value="1"/>
</dbReference>
<evidence type="ECO:0000313" key="7">
    <source>
        <dbReference type="Proteomes" id="UP000188929"/>
    </source>
</evidence>